<protein>
    <recommendedName>
        <fullName evidence="1">F-box domain-containing protein</fullName>
    </recommendedName>
</protein>
<dbReference type="SUPFAM" id="SSF81383">
    <property type="entry name" value="F-box domain"/>
    <property type="match status" value="1"/>
</dbReference>
<keyword evidence="3" id="KW-1185">Reference proteome</keyword>
<dbReference type="CDD" id="cd22162">
    <property type="entry name" value="F-box_AtSKIP3-like"/>
    <property type="match status" value="1"/>
</dbReference>
<dbReference type="AlphaFoldDB" id="M1C4A8"/>
<dbReference type="ExpressionAtlas" id="M1C4A8">
    <property type="expression patterns" value="baseline"/>
</dbReference>
<evidence type="ECO:0000313" key="2">
    <source>
        <dbReference type="EnsemblPlants" id="PGSC0003DMT400059482"/>
    </source>
</evidence>
<name>M1C4A8_SOLTU</name>
<reference evidence="3" key="1">
    <citation type="journal article" date="2011" name="Nature">
        <title>Genome sequence and analysis of the tuber crop potato.</title>
        <authorList>
            <consortium name="The Potato Genome Sequencing Consortium"/>
        </authorList>
    </citation>
    <scope>NUCLEOTIDE SEQUENCE [LARGE SCALE GENOMIC DNA]</scope>
    <source>
        <strain evidence="3">cv. DM1-3 516 R44</strain>
    </source>
</reference>
<evidence type="ECO:0000313" key="3">
    <source>
        <dbReference type="Proteomes" id="UP000011115"/>
    </source>
</evidence>
<dbReference type="InterPro" id="IPR001810">
    <property type="entry name" value="F-box_dom"/>
</dbReference>
<reference evidence="2" key="2">
    <citation type="submission" date="2015-06" db="UniProtKB">
        <authorList>
            <consortium name="EnsemblPlants"/>
        </authorList>
    </citation>
    <scope>IDENTIFICATION</scope>
    <source>
        <strain evidence="2">DM1-3 516 R44</strain>
    </source>
</reference>
<dbReference type="InterPro" id="IPR036047">
    <property type="entry name" value="F-box-like_dom_sf"/>
</dbReference>
<dbReference type="EnsemblPlants" id="PGSC0003DMT400059482">
    <property type="protein sequence ID" value="PGSC0003DMT400059482"/>
    <property type="gene ID" value="PGSC0003DMG401023109"/>
</dbReference>
<dbReference type="Pfam" id="PF00646">
    <property type="entry name" value="F-box"/>
    <property type="match status" value="1"/>
</dbReference>
<proteinExistence type="predicted"/>
<feature type="domain" description="F-box" evidence="1">
    <location>
        <begin position="1"/>
        <end position="47"/>
    </location>
</feature>
<dbReference type="OMA" id="LPEECIF"/>
<accession>M1C4A8</accession>
<dbReference type="Gramene" id="PGSC0003DMT400059482">
    <property type="protein sequence ID" value="PGSC0003DMT400059482"/>
    <property type="gene ID" value="PGSC0003DMG401023109"/>
</dbReference>
<evidence type="ECO:0000259" key="1">
    <source>
        <dbReference type="PROSITE" id="PS50181"/>
    </source>
</evidence>
<sequence length="92" mass="10631">MNYFERLPEECIFEIISKITPADVVRSTTLSKLFKFVVGSDQILERFLPLDNQEIIDKSEFSPVCNTKKELFLCLCDSPILLDEGKLVKIQF</sequence>
<organism evidence="2 3">
    <name type="scientific">Solanum tuberosum</name>
    <name type="common">Potato</name>
    <dbReference type="NCBI Taxonomy" id="4113"/>
    <lineage>
        <taxon>Eukaryota</taxon>
        <taxon>Viridiplantae</taxon>
        <taxon>Streptophyta</taxon>
        <taxon>Embryophyta</taxon>
        <taxon>Tracheophyta</taxon>
        <taxon>Spermatophyta</taxon>
        <taxon>Magnoliopsida</taxon>
        <taxon>eudicotyledons</taxon>
        <taxon>Gunneridae</taxon>
        <taxon>Pentapetalae</taxon>
        <taxon>asterids</taxon>
        <taxon>lamiids</taxon>
        <taxon>Solanales</taxon>
        <taxon>Solanaceae</taxon>
        <taxon>Solanoideae</taxon>
        <taxon>Solaneae</taxon>
        <taxon>Solanum</taxon>
    </lineage>
</organism>
<dbReference type="Proteomes" id="UP000011115">
    <property type="component" value="Unassembled WGS sequence"/>
</dbReference>
<dbReference type="PROSITE" id="PS50181">
    <property type="entry name" value="FBOX"/>
    <property type="match status" value="1"/>
</dbReference>
<dbReference type="HOGENOM" id="CLU_124652_1_0_1"/>